<keyword evidence="2" id="KW-1185">Reference proteome</keyword>
<dbReference type="Proteomes" id="UP001186974">
    <property type="component" value="Unassembled WGS sequence"/>
</dbReference>
<dbReference type="EMBL" id="JAWDJW010001807">
    <property type="protein sequence ID" value="KAK3078545.1"/>
    <property type="molecule type" value="Genomic_DNA"/>
</dbReference>
<evidence type="ECO:0000313" key="1">
    <source>
        <dbReference type="EMBL" id="KAK3078545.1"/>
    </source>
</evidence>
<name>A0ACC3DPG2_9PEZI</name>
<feature type="non-terminal residue" evidence="1">
    <location>
        <position position="200"/>
    </location>
</feature>
<reference evidence="1" key="1">
    <citation type="submission" date="2024-09" db="EMBL/GenBank/DDBJ databases">
        <title>Black Yeasts Isolated from many extreme environments.</title>
        <authorList>
            <person name="Coleine C."/>
            <person name="Stajich J.E."/>
            <person name="Selbmann L."/>
        </authorList>
    </citation>
    <scope>NUCLEOTIDE SEQUENCE</scope>
    <source>
        <strain evidence="1">CCFEE 5737</strain>
    </source>
</reference>
<organism evidence="1 2">
    <name type="scientific">Coniosporium uncinatum</name>
    <dbReference type="NCBI Taxonomy" id="93489"/>
    <lineage>
        <taxon>Eukaryota</taxon>
        <taxon>Fungi</taxon>
        <taxon>Dikarya</taxon>
        <taxon>Ascomycota</taxon>
        <taxon>Pezizomycotina</taxon>
        <taxon>Dothideomycetes</taxon>
        <taxon>Dothideomycetes incertae sedis</taxon>
        <taxon>Coniosporium</taxon>
    </lineage>
</organism>
<protein>
    <submittedName>
        <fullName evidence="1">Uncharacterized protein</fullName>
    </submittedName>
</protein>
<sequence length="200" mass="21386">MQRPRDRQNHDNNSPSHRGRGRGRARWPRPPHGRGGGFHSPDLANVPTINQLAIGTPVSIVLKVDQPTGRQVQGTVADILTNGNHPRGIKVRLQDGRVGRVQRLATAEEAQTGSQGLRNLGRNGEPGPGSHTPGRGGGSSRLQMRYTDVRNDEYDAPPSNSYSLFDYMPGGATPVGVDEGFGEQPVSSAERANTGVSSCP</sequence>
<accession>A0ACC3DPG2</accession>
<proteinExistence type="predicted"/>
<comment type="caution">
    <text evidence="1">The sequence shown here is derived from an EMBL/GenBank/DDBJ whole genome shotgun (WGS) entry which is preliminary data.</text>
</comment>
<gene>
    <name evidence="1" type="ORF">LTS18_007245</name>
</gene>
<evidence type="ECO:0000313" key="2">
    <source>
        <dbReference type="Proteomes" id="UP001186974"/>
    </source>
</evidence>